<dbReference type="EMBL" id="CP024087">
    <property type="protein sequence ID" value="AYF29977.1"/>
    <property type="molecule type" value="Genomic_DNA"/>
</dbReference>
<name>A0A386WNM5_9ACTN</name>
<accession>A0A386WNM5</accession>
<protein>
    <submittedName>
        <fullName evidence="2">XRE family transcriptional regulator</fullName>
    </submittedName>
</protein>
<dbReference type="InterPro" id="IPR001387">
    <property type="entry name" value="Cro/C1-type_HTH"/>
</dbReference>
<proteinExistence type="predicted"/>
<dbReference type="SUPFAM" id="SSF47413">
    <property type="entry name" value="lambda repressor-like DNA-binding domains"/>
    <property type="match status" value="1"/>
</dbReference>
<dbReference type="Gene3D" id="1.10.260.40">
    <property type="entry name" value="lambda repressor-like DNA-binding domains"/>
    <property type="match status" value="1"/>
</dbReference>
<evidence type="ECO:0000313" key="3">
    <source>
        <dbReference type="Proteomes" id="UP000267804"/>
    </source>
</evidence>
<sequence>MAQTPRQLSPHRSALHGFGAALRQWRECRGLSQRALGRLVHVSGDLIGKVEKAERWPSARFVESCEGALQTGGELARFLADLESARRLTSAGYRLAEGAEGQLRASIDHPDKTDLLRSWHEQLASLAVAGNRTGYVGMASTAHAQIGVAAAIGRRSRSADRRDVLIAQALWAEFLSWIDEQGDAAEADAWLRRAQRHAVEANAPALASYVLMRQSQRALERFDPRNAAALAQRALDEVRLPGRIRALLLVRQAQAYAMGGDQNACAATIDQAHRIAGRADWGSALPVDVGAHCDLVYVAAHEAQCRLLLGQPAAAADLYEQLLRQWPDQWRVDEALWRSALSTAYVNSGDVECAAVEATNALALATGTSSARALRWLNPTAVALRQQTAVPEAATFVRAYRQATLEACNH</sequence>
<feature type="domain" description="HTH cro/C1-type" evidence="1">
    <location>
        <begin position="22"/>
        <end position="75"/>
    </location>
</feature>
<gene>
    <name evidence="2" type="ORF">CSH63_21375</name>
</gene>
<evidence type="ECO:0000259" key="1">
    <source>
        <dbReference type="PROSITE" id="PS50943"/>
    </source>
</evidence>
<dbReference type="AlphaFoldDB" id="A0A386WNM5"/>
<dbReference type="PROSITE" id="PS50943">
    <property type="entry name" value="HTH_CROC1"/>
    <property type="match status" value="1"/>
</dbReference>
<dbReference type="Pfam" id="PF13560">
    <property type="entry name" value="HTH_31"/>
    <property type="match status" value="1"/>
</dbReference>
<dbReference type="Proteomes" id="UP000267804">
    <property type="component" value="Chromosome"/>
</dbReference>
<dbReference type="KEGG" id="mtua:CSH63_21375"/>
<dbReference type="GO" id="GO:0003677">
    <property type="term" value="F:DNA binding"/>
    <property type="evidence" value="ECO:0007669"/>
    <property type="project" value="InterPro"/>
</dbReference>
<reference evidence="2 3" key="1">
    <citation type="submission" date="2017-10" db="EMBL/GenBank/DDBJ databases">
        <title>Integration of genomic and chemical information greatly accelerates assignment of the full stereostructure of myelolactone, a potent inhibitor of myeloma from a marine-derived Micromonospora.</title>
        <authorList>
            <person name="Kim M.C."/>
            <person name="Machado H."/>
            <person name="Jensen P.R."/>
            <person name="Fenical W."/>
        </authorList>
    </citation>
    <scope>NUCLEOTIDE SEQUENCE [LARGE SCALE GENOMIC DNA]</scope>
    <source>
        <strain evidence="2 3">CNY-010</strain>
    </source>
</reference>
<dbReference type="RefSeq" id="WP_120571809.1">
    <property type="nucleotide sequence ID" value="NZ_CP024087.1"/>
</dbReference>
<dbReference type="CDD" id="cd00093">
    <property type="entry name" value="HTH_XRE"/>
    <property type="match status" value="1"/>
</dbReference>
<dbReference type="SMART" id="SM00530">
    <property type="entry name" value="HTH_XRE"/>
    <property type="match status" value="1"/>
</dbReference>
<evidence type="ECO:0000313" key="2">
    <source>
        <dbReference type="EMBL" id="AYF29977.1"/>
    </source>
</evidence>
<dbReference type="InterPro" id="IPR010982">
    <property type="entry name" value="Lambda_DNA-bd_dom_sf"/>
</dbReference>
<organism evidence="2 3">
    <name type="scientific">Micromonospora tulbaghiae</name>
    <dbReference type="NCBI Taxonomy" id="479978"/>
    <lineage>
        <taxon>Bacteria</taxon>
        <taxon>Bacillati</taxon>
        <taxon>Actinomycetota</taxon>
        <taxon>Actinomycetes</taxon>
        <taxon>Micromonosporales</taxon>
        <taxon>Micromonosporaceae</taxon>
        <taxon>Micromonospora</taxon>
    </lineage>
</organism>